<protein>
    <submittedName>
        <fullName evidence="7">Dipeptide-binding ABC transporter, periplasmic substrate-binding component</fullName>
    </submittedName>
</protein>
<dbReference type="Gene3D" id="3.90.76.10">
    <property type="entry name" value="Dipeptide-binding Protein, Domain 1"/>
    <property type="match status" value="1"/>
</dbReference>
<comment type="similarity">
    <text evidence="1">Belongs to the bacterial solute-binding protein 5 family.</text>
</comment>
<keyword evidence="2" id="KW-0813">Transport</keyword>
<evidence type="ECO:0000256" key="1">
    <source>
        <dbReference type="ARBA" id="ARBA00005695"/>
    </source>
</evidence>
<dbReference type="PANTHER" id="PTHR30290">
    <property type="entry name" value="PERIPLASMIC BINDING COMPONENT OF ABC TRANSPORTER"/>
    <property type="match status" value="1"/>
</dbReference>
<dbReference type="FunFam" id="3.10.105.10:FF:000002">
    <property type="entry name" value="Dipeptide ABC transporter, substrate-binding protein"/>
    <property type="match status" value="1"/>
</dbReference>
<keyword evidence="3" id="KW-0732">Signal</keyword>
<gene>
    <name evidence="7" type="ORF">ALO44_04857</name>
</gene>
<dbReference type="FunFam" id="3.40.190.10:FF:000036">
    <property type="entry name" value="Dipeptide ABC transporter, substrate-binding protein"/>
    <property type="match status" value="1"/>
</dbReference>
<dbReference type="PATRIC" id="fig|129140.3.peg.1865"/>
<dbReference type="GO" id="GO:1904680">
    <property type="term" value="F:peptide transmembrane transporter activity"/>
    <property type="evidence" value="ECO:0007669"/>
    <property type="project" value="TreeGrafter"/>
</dbReference>
<keyword evidence="5" id="KW-0653">Protein transport</keyword>
<dbReference type="Gene3D" id="3.40.190.10">
    <property type="entry name" value="Periplasmic binding protein-like II"/>
    <property type="match status" value="1"/>
</dbReference>
<evidence type="ECO:0000313" key="7">
    <source>
        <dbReference type="EMBL" id="KPY82968.1"/>
    </source>
</evidence>
<evidence type="ECO:0000256" key="4">
    <source>
        <dbReference type="ARBA" id="ARBA00022856"/>
    </source>
</evidence>
<dbReference type="PANTHER" id="PTHR30290:SF38">
    <property type="entry name" value="D,D-DIPEPTIDE-BINDING PERIPLASMIC PROTEIN DDPA-RELATED"/>
    <property type="match status" value="1"/>
</dbReference>
<keyword evidence="4" id="KW-0571">Peptide transport</keyword>
<dbReference type="InterPro" id="IPR039424">
    <property type="entry name" value="SBP_5"/>
</dbReference>
<comment type="caution">
    <text evidence="7">The sequence shown here is derived from an EMBL/GenBank/DDBJ whole genome shotgun (WGS) entry which is preliminary data.</text>
</comment>
<evidence type="ECO:0000256" key="2">
    <source>
        <dbReference type="ARBA" id="ARBA00022448"/>
    </source>
</evidence>
<proteinExistence type="inferred from homology"/>
<dbReference type="EMBL" id="LJRM01000154">
    <property type="protein sequence ID" value="KPY82968.1"/>
    <property type="molecule type" value="Genomic_DNA"/>
</dbReference>
<dbReference type="Gene3D" id="3.10.105.10">
    <property type="entry name" value="Dipeptide-binding Protein, Domain 3"/>
    <property type="match status" value="1"/>
</dbReference>
<dbReference type="PIRSF" id="PIRSF002741">
    <property type="entry name" value="MppA"/>
    <property type="match status" value="1"/>
</dbReference>
<dbReference type="Pfam" id="PF00496">
    <property type="entry name" value="SBP_bac_5"/>
    <property type="match status" value="1"/>
</dbReference>
<accession>A0A0N8T2J5</accession>
<dbReference type="Proteomes" id="UP000050474">
    <property type="component" value="Unassembled WGS sequence"/>
</dbReference>
<dbReference type="FunFam" id="3.90.76.10:FF:000002">
    <property type="entry name" value="Dipeptide ABC transporter, substrate-binding protein"/>
    <property type="match status" value="1"/>
</dbReference>
<dbReference type="GO" id="GO:0030288">
    <property type="term" value="C:outer membrane-bounded periplasmic space"/>
    <property type="evidence" value="ECO:0007669"/>
    <property type="project" value="TreeGrafter"/>
</dbReference>
<evidence type="ECO:0000259" key="6">
    <source>
        <dbReference type="Pfam" id="PF00496"/>
    </source>
</evidence>
<dbReference type="InterPro" id="IPR030678">
    <property type="entry name" value="Peptide/Ni-bd"/>
</dbReference>
<name>A0A0N8T2J5_9PSED</name>
<dbReference type="InterPro" id="IPR023765">
    <property type="entry name" value="SBP_5_CS"/>
</dbReference>
<dbReference type="CDD" id="cd08493">
    <property type="entry name" value="PBP2_DppA_like"/>
    <property type="match status" value="1"/>
</dbReference>
<dbReference type="GO" id="GO:0015031">
    <property type="term" value="P:protein transport"/>
    <property type="evidence" value="ECO:0007669"/>
    <property type="project" value="UniProtKB-KW"/>
</dbReference>
<organism evidence="7 8">
    <name type="scientific">Pseudomonas syringae pv. tagetis</name>
    <dbReference type="NCBI Taxonomy" id="129140"/>
    <lineage>
        <taxon>Bacteria</taxon>
        <taxon>Pseudomonadati</taxon>
        <taxon>Pseudomonadota</taxon>
        <taxon>Gammaproteobacteria</taxon>
        <taxon>Pseudomonadales</taxon>
        <taxon>Pseudomonadaceae</taxon>
        <taxon>Pseudomonas</taxon>
    </lineage>
</organism>
<dbReference type="InterPro" id="IPR000914">
    <property type="entry name" value="SBP_5_dom"/>
</dbReference>
<dbReference type="SUPFAM" id="SSF53850">
    <property type="entry name" value="Periplasmic binding protein-like II"/>
    <property type="match status" value="1"/>
</dbReference>
<feature type="domain" description="Solute-binding protein family 5" evidence="6">
    <location>
        <begin position="94"/>
        <end position="476"/>
    </location>
</feature>
<dbReference type="GO" id="GO:0042938">
    <property type="term" value="P:dipeptide transport"/>
    <property type="evidence" value="ECO:0007669"/>
    <property type="project" value="TreeGrafter"/>
</dbReference>
<dbReference type="PROSITE" id="PS01040">
    <property type="entry name" value="SBP_BACTERIAL_5"/>
    <property type="match status" value="1"/>
</dbReference>
<evidence type="ECO:0000256" key="3">
    <source>
        <dbReference type="ARBA" id="ARBA00022729"/>
    </source>
</evidence>
<evidence type="ECO:0000256" key="5">
    <source>
        <dbReference type="ARBA" id="ARBA00022927"/>
    </source>
</evidence>
<sequence length="557" mass="62242">MKTVRSQGNSLATEHHHRRQLYGGFTMKLLSLRNSIALALLSVAVSVSAKPLVVCTEASPEGFDMVQYTTAVTADAVAETVFNRLADFKPGTTEVIPALADSWEISDDGLTYTFHLRKGVKFHTTDYFKPTRDMNADDVLWSFQRQLDPKHPWHDKSSVGFPYFESMGFKELLKSVEKTDDYTVKFTLTRREAPFLADIAMAFASIYSAEYADQLLKADKTNDLNSKPIGTGPFIFQRYAKDAQVRFKANPEYFRGKPPAEALIMAIATDNNVRLQKLKANECQIALYPKPDDVPSIKKDPNLKIDEMEAMTTGYIAINTTHKYLSDVRVRKAIDMTFDKNAYVNAVFGKGNALVAVNPYPPTLLGYNNSLKNPPVDLDKARALLKEAGVPEGTTFTLFTRNGGGPTNPNPMLGAQMMQSDLAKVGIKIDIRVMEWGEMLKRAKNGEHDMVSAGWAGDNGDPDNFLTPMLSCEAAKNGENYARWCNADFQKLIDQARETVNPQERAALYEQAQAIFNKDQPWISMAHTRMFTAMRKNVEGYQISPLTTNNFATTQVK</sequence>
<dbReference type="AlphaFoldDB" id="A0A0N8T2J5"/>
<evidence type="ECO:0000313" key="8">
    <source>
        <dbReference type="Proteomes" id="UP000050474"/>
    </source>
</evidence>
<dbReference type="GO" id="GO:0043190">
    <property type="term" value="C:ATP-binding cassette (ABC) transporter complex"/>
    <property type="evidence" value="ECO:0007669"/>
    <property type="project" value="InterPro"/>
</dbReference>
<dbReference type="STRING" id="129140.ALO44_04857"/>
<reference evidence="7 8" key="1">
    <citation type="submission" date="2015-09" db="EMBL/GenBank/DDBJ databases">
        <title>Genome announcement of multiple Pseudomonas syringae strains.</title>
        <authorList>
            <person name="Thakur S."/>
            <person name="Wang P.W."/>
            <person name="Gong Y."/>
            <person name="Weir B.S."/>
            <person name="Guttman D.S."/>
        </authorList>
    </citation>
    <scope>NUCLEOTIDE SEQUENCE [LARGE SCALE GENOMIC DNA]</scope>
    <source>
        <strain evidence="7 8">ICMP4091</strain>
    </source>
</reference>